<evidence type="ECO:0000313" key="2">
    <source>
        <dbReference type="Proteomes" id="UP000199344"/>
    </source>
</evidence>
<dbReference type="InterPro" id="IPR006311">
    <property type="entry name" value="TAT_signal"/>
</dbReference>
<dbReference type="PIRSF" id="PIRSF028101">
    <property type="entry name" value="UCP028101"/>
    <property type="match status" value="1"/>
</dbReference>
<evidence type="ECO:0008006" key="3">
    <source>
        <dbReference type="Google" id="ProtNLM"/>
    </source>
</evidence>
<evidence type="ECO:0000313" key="1">
    <source>
        <dbReference type="EMBL" id="SDE13470.1"/>
    </source>
</evidence>
<accession>A0A1G7AFC8</accession>
<dbReference type="InterPro" id="IPR011044">
    <property type="entry name" value="Quino_amine_DH_bsu"/>
</dbReference>
<dbReference type="RefSeq" id="WP_090522805.1">
    <property type="nucleotide sequence ID" value="NZ_FNAH01000004.1"/>
</dbReference>
<name>A0A1G7AFC8_9RHOB</name>
<dbReference type="InterPro" id="IPR008311">
    <property type="entry name" value="UCP028101"/>
</dbReference>
<keyword evidence="2" id="KW-1185">Reference proteome</keyword>
<proteinExistence type="predicted"/>
<gene>
    <name evidence="1" type="ORF">SAMN05421538_104119</name>
</gene>
<dbReference type="Proteomes" id="UP000199344">
    <property type="component" value="Unassembled WGS sequence"/>
</dbReference>
<dbReference type="OrthoDB" id="5624218at2"/>
<dbReference type="EMBL" id="FNAH01000004">
    <property type="protein sequence ID" value="SDE13470.1"/>
    <property type="molecule type" value="Genomic_DNA"/>
</dbReference>
<protein>
    <recommendedName>
        <fullName evidence="3">Twin-arginine translocation pathway signal</fullName>
    </recommendedName>
</protein>
<dbReference type="STRING" id="591205.SAMN05421538_104119"/>
<dbReference type="Pfam" id="PF07433">
    <property type="entry name" value="DUF1513"/>
    <property type="match status" value="1"/>
</dbReference>
<dbReference type="SUPFAM" id="SSF50969">
    <property type="entry name" value="YVTN repeat-like/Quinoprotein amine dehydrogenase"/>
    <property type="match status" value="1"/>
</dbReference>
<organism evidence="1 2">
    <name type="scientific">Paracoccus isoporae</name>
    <dbReference type="NCBI Taxonomy" id="591205"/>
    <lineage>
        <taxon>Bacteria</taxon>
        <taxon>Pseudomonadati</taxon>
        <taxon>Pseudomonadota</taxon>
        <taxon>Alphaproteobacteria</taxon>
        <taxon>Rhodobacterales</taxon>
        <taxon>Paracoccaceae</taxon>
        <taxon>Paracoccus</taxon>
    </lineage>
</organism>
<sequence>MADRRVFLKGLAAAAVLPVRGWAAVGQPGWVAAARQADGRHALCGLDADGRITFSVPLPDRGHAAAAHPYRAEIVAFARRPGRFGLVIDCRDGAVIRRLSPPAGRQFNGHGAYASDGRLLFTSEVVAQGSAGRIGLWDVRAGYARIGEWDSHGIGPHEIKLCPDGGLAVANGGIETDPDDRKPLNLDRMRPNLALIGAEGDLVSRREMPDELAQNSIRHLALLPGGIGFAMQWQGDVAEPVPLLGIAPDGASLRGCPPPEPERFAMKAYAGSIAATASGLIAITSPRGGVVMIHRADGAHLSTLRRADICGAASRDADGFMLTDGGGAIWVADADGLSLMSSHALAWDNHLVRIGGAG</sequence>
<dbReference type="PROSITE" id="PS51318">
    <property type="entry name" value="TAT"/>
    <property type="match status" value="1"/>
</dbReference>
<dbReference type="AlphaFoldDB" id="A0A1G7AFC8"/>
<reference evidence="1 2" key="1">
    <citation type="submission" date="2016-10" db="EMBL/GenBank/DDBJ databases">
        <authorList>
            <person name="de Groot N.N."/>
        </authorList>
    </citation>
    <scope>NUCLEOTIDE SEQUENCE [LARGE SCALE GENOMIC DNA]</scope>
    <source>
        <strain evidence="1 2">DSM 22220</strain>
    </source>
</reference>